<feature type="compositionally biased region" description="Polar residues" evidence="1">
    <location>
        <begin position="97"/>
        <end position="112"/>
    </location>
</feature>
<dbReference type="KEGG" id="vde:111251217"/>
<dbReference type="InterPro" id="IPR002716">
    <property type="entry name" value="PIN_dom"/>
</dbReference>
<dbReference type="SUPFAM" id="SSF88723">
    <property type="entry name" value="PIN domain-like"/>
    <property type="match status" value="1"/>
</dbReference>
<dbReference type="Pfam" id="PF13638">
    <property type="entry name" value="PIN_4"/>
    <property type="match status" value="1"/>
</dbReference>
<reference evidence="3" key="1">
    <citation type="submission" date="2021-01" db="UniProtKB">
        <authorList>
            <consortium name="EnsemblMetazoa"/>
        </authorList>
    </citation>
    <scope>IDENTIFICATION</scope>
</reference>
<evidence type="ECO:0000259" key="2">
    <source>
        <dbReference type="SMART" id="SM00670"/>
    </source>
</evidence>
<evidence type="ECO:0000256" key="1">
    <source>
        <dbReference type="SAM" id="MobiDB-lite"/>
    </source>
</evidence>
<dbReference type="InterPro" id="IPR029060">
    <property type="entry name" value="PIN-like_dom_sf"/>
</dbReference>
<feature type="compositionally biased region" description="Basic and acidic residues" evidence="1">
    <location>
        <begin position="169"/>
        <end position="182"/>
    </location>
</feature>
<dbReference type="Gene3D" id="3.40.50.1010">
    <property type="entry name" value="5'-nuclease"/>
    <property type="match status" value="1"/>
</dbReference>
<proteinExistence type="predicted"/>
<sequence>MDRLTPAQQAVLERIERKKELEAKKLLKRKGKKAPTTATSVKPDEKPSQQGQGDAEIVTSAVESKKSAQIEEDQKLKVYSLSDDTEEANDDRKKRNVSSATGDVSDLKTPQSRSRRTDVLSGKSEATEAPLISGEAAVATKGNRGRKTMSALENPISEESAMTPAQLEVLEKLKKKQSDNPKGKKSVKSATVTEPEMETDSDTSLSLTVVEPVVKSRRKTTQADVSIQEHPMTSTMIETSVRGRRKTLNADLSIVVPLSTKSEPEKASKKKTLPKIIDLDESDGDLEPDEPMNMTQLAVMELIKKKKEAEEAKSSKGRKSRATDVSNMEEPLEESAPGENNKQVEDISKKAAKAQRQSLTPNQIAVMKRLQRKHDQTIKIASSDDNCESDASSCSAPRFTDTAVASTEQDVEFQRTKEFLDILKEGSRRASYRLVLKELVLAGVTEAVQKLKPLSDVQKDLVATCRQQILGDECLQSSGSSDVVQKKFARKRRVDEDQPSNAKVKRKLGDSSKSKTSSRGIEEDDEVDTDATEDIVTQKKRPKKVPKPQSPEITSDDNDHMECDMLSRKKETKTTFIIFDTNAFLHIYPYCKAVLECDKVEADEDFESITMFAIFVVVRELDGLSKKNSFIRQTAVNAIRLIHGALQDNNPRIEGQDFSASQKRLDGSTLNDDYILKSAEIVSKRGDSVVVVTDDTNLHVKVAMMRLQALSLIDFIARFHWLTPIVTANLVTDMKLIGEEAIALFAETVVTSIVLKAVMAQLSPMPMEERRELFPSKKLAITLAYTLKYKRLLEERGEPFASLNYDRVATTLNALQKYREVDSKNPDRMKHYARFLSSAVTLLRNIAAFFPNMQTRVDLVASLSNAYQHHLPTNERVQHQAPEPQQRRSRLDPATLSKPYLQRTIPPVRKTLLPTPPSVNVMEPPVALESIAVSGTQMNATTVAMPVHKSRQIRQNQGNKNEEFDVGNRPDEPVYFSFSEGQRTAEPSQAPAQPLHAALASPARYSFTASSPPARQQHVPSTHVAPSTGPITPLGRTGATSGRQASPYAACQELISTDVIKTVYNYFQQFGTSVCNYTGSCCVKMGVRFTLAFTASGAQLEASLHEVTESFGRVLQAMKKLITDATVENARLFLQYSAEVMRLICKADPNLVTPLPDISPNGLLQFVTDSGASHCNIAIITQPLSFSARKVRKRTISYFEKTSQRGVELSLFFKLR</sequence>
<feature type="region of interest" description="Disordered" evidence="1">
    <location>
        <begin position="217"/>
        <end position="242"/>
    </location>
</feature>
<dbReference type="RefSeq" id="XP_022663330.1">
    <property type="nucleotide sequence ID" value="XM_022807595.1"/>
</dbReference>
<feature type="region of interest" description="Disordered" evidence="1">
    <location>
        <begin position="23"/>
        <end position="205"/>
    </location>
</feature>
<feature type="compositionally biased region" description="Polar residues" evidence="1">
    <location>
        <begin position="1007"/>
        <end position="1020"/>
    </location>
</feature>
<dbReference type="GeneID" id="111251217"/>
<feature type="region of interest" description="Disordered" evidence="1">
    <location>
        <begin position="306"/>
        <end position="343"/>
    </location>
</feature>
<accession>A0A7M7K8V1</accession>
<feature type="region of interest" description="Disordered" evidence="1">
    <location>
        <begin position="873"/>
        <end position="898"/>
    </location>
</feature>
<dbReference type="OrthoDB" id="548295at2759"/>
<dbReference type="SMART" id="SM00670">
    <property type="entry name" value="PINc"/>
    <property type="match status" value="1"/>
</dbReference>
<keyword evidence="4" id="KW-1185">Reference proteome</keyword>
<feature type="region of interest" description="Disordered" evidence="1">
    <location>
        <begin position="950"/>
        <end position="975"/>
    </location>
</feature>
<dbReference type="Proteomes" id="UP000594260">
    <property type="component" value="Unplaced"/>
</dbReference>
<feature type="region of interest" description="Disordered" evidence="1">
    <location>
        <begin position="1007"/>
        <end position="1042"/>
    </location>
</feature>
<feature type="compositionally biased region" description="Basic and acidic residues" evidence="1">
    <location>
        <begin position="63"/>
        <end position="76"/>
    </location>
</feature>
<dbReference type="EnsemblMetazoa" id="XM_022807595">
    <property type="protein sequence ID" value="XP_022663330"/>
    <property type="gene ID" value="LOC111251217"/>
</dbReference>
<feature type="region of interest" description="Disordered" evidence="1">
    <location>
        <begin position="486"/>
        <end position="561"/>
    </location>
</feature>
<feature type="compositionally biased region" description="Acidic residues" evidence="1">
    <location>
        <begin position="522"/>
        <end position="533"/>
    </location>
</feature>
<name>A0A7M7K8V1_VARDE</name>
<feature type="domain" description="PIN" evidence="2">
    <location>
        <begin position="575"/>
        <end position="700"/>
    </location>
</feature>
<dbReference type="AlphaFoldDB" id="A0A7M7K8V1"/>
<organism evidence="3 4">
    <name type="scientific">Varroa destructor</name>
    <name type="common">Honeybee mite</name>
    <dbReference type="NCBI Taxonomy" id="109461"/>
    <lineage>
        <taxon>Eukaryota</taxon>
        <taxon>Metazoa</taxon>
        <taxon>Ecdysozoa</taxon>
        <taxon>Arthropoda</taxon>
        <taxon>Chelicerata</taxon>
        <taxon>Arachnida</taxon>
        <taxon>Acari</taxon>
        <taxon>Parasitiformes</taxon>
        <taxon>Mesostigmata</taxon>
        <taxon>Gamasina</taxon>
        <taxon>Dermanyssoidea</taxon>
        <taxon>Varroidae</taxon>
        <taxon>Varroa</taxon>
    </lineage>
</organism>
<evidence type="ECO:0000313" key="4">
    <source>
        <dbReference type="Proteomes" id="UP000594260"/>
    </source>
</evidence>
<feature type="compositionally biased region" description="Basic and acidic residues" evidence="1">
    <location>
        <begin position="960"/>
        <end position="972"/>
    </location>
</feature>
<dbReference type="InParanoid" id="A0A7M7K8V1"/>
<evidence type="ECO:0000313" key="3">
    <source>
        <dbReference type="EnsemblMetazoa" id="XP_022663330"/>
    </source>
</evidence>
<protein>
    <recommendedName>
        <fullName evidence="2">PIN domain-containing protein</fullName>
    </recommendedName>
</protein>